<proteinExistence type="predicted"/>
<evidence type="ECO:0000313" key="1">
    <source>
        <dbReference type="EMBL" id="DAF87384.1"/>
    </source>
</evidence>
<sequence>MTQSSKKFKQTVKQVFANVNYVMRMCHEDVAIASMDEQTYTYSFCDKHVTVTAYVNYKGFEYAPLFVIAALGSDDVEELTVYSAGYMECAYVYAAICQTLGV</sequence>
<name>A0A8S5TYU7_9CAUD</name>
<accession>A0A8S5TYU7</accession>
<protein>
    <submittedName>
        <fullName evidence="1">Uncharacterized protein</fullName>
    </submittedName>
</protein>
<dbReference type="EMBL" id="BK015962">
    <property type="protein sequence ID" value="DAF87384.1"/>
    <property type="molecule type" value="Genomic_DNA"/>
</dbReference>
<organism evidence="1">
    <name type="scientific">Siphoviridae sp. ctnPP24</name>
    <dbReference type="NCBI Taxonomy" id="2825662"/>
    <lineage>
        <taxon>Viruses</taxon>
        <taxon>Duplodnaviria</taxon>
        <taxon>Heunggongvirae</taxon>
        <taxon>Uroviricota</taxon>
        <taxon>Caudoviricetes</taxon>
    </lineage>
</organism>
<reference evidence="1" key="1">
    <citation type="journal article" date="2021" name="Proc. Natl. Acad. Sci. U.S.A.">
        <title>A Catalog of Tens of Thousands of Viruses from Human Metagenomes Reveals Hidden Associations with Chronic Diseases.</title>
        <authorList>
            <person name="Tisza M.J."/>
            <person name="Buck C.B."/>
        </authorList>
    </citation>
    <scope>NUCLEOTIDE SEQUENCE</scope>
    <source>
        <strain evidence="1">CtnPP24</strain>
    </source>
</reference>